<organism evidence="2 3">
    <name type="scientific">Brachyspira pilosicoli</name>
    <name type="common">Serpulina pilosicoli</name>
    <dbReference type="NCBI Taxonomy" id="52584"/>
    <lineage>
        <taxon>Bacteria</taxon>
        <taxon>Pseudomonadati</taxon>
        <taxon>Spirochaetota</taxon>
        <taxon>Spirochaetia</taxon>
        <taxon>Brachyspirales</taxon>
        <taxon>Brachyspiraceae</taxon>
        <taxon>Brachyspira</taxon>
    </lineage>
</organism>
<name>A0A5C8ENG0_BRAPL</name>
<dbReference type="AlphaFoldDB" id="A0A5C8ENG0"/>
<reference evidence="2 3" key="1">
    <citation type="journal article" date="1992" name="Lakartidningen">
        <title>[Penicillin V and not amoxicillin is the first choice preparation in acute otitis].</title>
        <authorList>
            <person name="Kamme C."/>
            <person name="Lundgren K."/>
            <person name="Prellner K."/>
        </authorList>
    </citation>
    <scope>NUCLEOTIDE SEQUENCE [LARGE SCALE GENOMIC DNA]</scope>
    <source>
        <strain evidence="2 3">PC5538III-hc</strain>
    </source>
</reference>
<gene>
    <name evidence="2" type="ORF">EPJ72_10005</name>
</gene>
<protein>
    <submittedName>
        <fullName evidence="2">DUF969 domain-containing protein</fullName>
    </submittedName>
</protein>
<dbReference type="Pfam" id="PF06149">
    <property type="entry name" value="DUF969"/>
    <property type="match status" value="1"/>
</dbReference>
<keyword evidence="1" id="KW-1133">Transmembrane helix</keyword>
<evidence type="ECO:0000313" key="2">
    <source>
        <dbReference type="EMBL" id="TXJ39365.1"/>
    </source>
</evidence>
<feature type="transmembrane region" description="Helical" evidence="1">
    <location>
        <begin position="157"/>
        <end position="174"/>
    </location>
</feature>
<feature type="transmembrane region" description="Helical" evidence="1">
    <location>
        <begin position="186"/>
        <end position="206"/>
    </location>
</feature>
<evidence type="ECO:0000256" key="1">
    <source>
        <dbReference type="SAM" id="Phobius"/>
    </source>
</evidence>
<dbReference type="Proteomes" id="UP000323176">
    <property type="component" value="Unassembled WGS sequence"/>
</dbReference>
<proteinExistence type="predicted"/>
<keyword evidence="1" id="KW-0472">Membrane</keyword>
<comment type="caution">
    <text evidence="2">The sequence shown here is derived from an EMBL/GenBank/DDBJ whole genome shotgun (WGS) entry which is preliminary data.</text>
</comment>
<dbReference type="EMBL" id="SAXY01000061">
    <property type="protein sequence ID" value="TXJ39365.1"/>
    <property type="molecule type" value="Genomic_DNA"/>
</dbReference>
<sequence length="227" mass="24602">MIKLIGILVIIVGFALKLDTISIVLLAGIITGIVSGMGIIEILSFLGNAFVANRFATLLVLTLATIGILERNGLRERATKCIMGIRGATCGKILSLYVIIRTIASALSIRIGGHVNFIRPLIYPMARGALEKYGIYDKQLDEKVKAISNSVENYGNFFGQNVFIASAGVLLVLSTLQELGIKNVDAYSIAISSIPMAIVAMIVSVIRNYLFDLKLKKLIDSLKENKN</sequence>
<evidence type="ECO:0000313" key="3">
    <source>
        <dbReference type="Proteomes" id="UP000323176"/>
    </source>
</evidence>
<keyword evidence="1" id="KW-0812">Transmembrane</keyword>
<feature type="transmembrane region" description="Helical" evidence="1">
    <location>
        <begin position="7"/>
        <end position="40"/>
    </location>
</feature>
<accession>A0A5C8ENG0</accession>
<feature type="transmembrane region" description="Helical" evidence="1">
    <location>
        <begin position="46"/>
        <end position="69"/>
    </location>
</feature>
<dbReference type="InterPro" id="IPR010374">
    <property type="entry name" value="DUF969"/>
</dbReference>
<feature type="transmembrane region" description="Helical" evidence="1">
    <location>
        <begin position="90"/>
        <end position="111"/>
    </location>
</feature>
<dbReference type="OrthoDB" id="80065at2"/>